<evidence type="ECO:0000313" key="2">
    <source>
        <dbReference type="EMBL" id="AKU97985.1"/>
    </source>
</evidence>
<proteinExistence type="predicted"/>
<dbReference type="AlphaFoldDB" id="A0A0K1PWS6"/>
<dbReference type="KEGG" id="llu:AKJ09_04649"/>
<dbReference type="STRING" id="1391654.AKJ09_04649"/>
<dbReference type="Proteomes" id="UP000064967">
    <property type="component" value="Chromosome"/>
</dbReference>
<dbReference type="EMBL" id="CP012333">
    <property type="protein sequence ID" value="AKU97985.1"/>
    <property type="molecule type" value="Genomic_DNA"/>
</dbReference>
<reference evidence="2 3" key="1">
    <citation type="submission" date="2015-08" db="EMBL/GenBank/DDBJ databases">
        <authorList>
            <person name="Babu N.S."/>
            <person name="Beckwith C.J."/>
            <person name="Beseler K.G."/>
            <person name="Brison A."/>
            <person name="Carone J.V."/>
            <person name="Caskin T.P."/>
            <person name="Diamond M."/>
            <person name="Durham M.E."/>
            <person name="Foxe J.M."/>
            <person name="Go M."/>
            <person name="Henderson B.A."/>
            <person name="Jones I.B."/>
            <person name="McGettigan J.A."/>
            <person name="Micheletti S.J."/>
            <person name="Nasrallah M.E."/>
            <person name="Ortiz D."/>
            <person name="Piller C.R."/>
            <person name="Privatt S.R."/>
            <person name="Schneider S.L."/>
            <person name="Sharp S."/>
            <person name="Smith T.C."/>
            <person name="Stanton J.D."/>
            <person name="Ullery H.E."/>
            <person name="Wilson R.J."/>
            <person name="Serrano M.G."/>
            <person name="Buck G."/>
            <person name="Lee V."/>
            <person name="Wang Y."/>
            <person name="Carvalho R."/>
            <person name="Voegtly L."/>
            <person name="Shi R."/>
            <person name="Duckworth R."/>
            <person name="Johnson A."/>
            <person name="Loviza R."/>
            <person name="Walstead R."/>
            <person name="Shah Z."/>
            <person name="Kiflezghi M."/>
            <person name="Wade K."/>
            <person name="Ball S.L."/>
            <person name="Bradley K.W."/>
            <person name="Asai D.J."/>
            <person name="Bowman C.A."/>
            <person name="Russell D.A."/>
            <person name="Pope W.H."/>
            <person name="Jacobs-Sera D."/>
            <person name="Hendrix R.W."/>
            <person name="Hatfull G.F."/>
        </authorList>
    </citation>
    <scope>NUCLEOTIDE SEQUENCE [LARGE SCALE GENOMIC DNA]</scope>
    <source>
        <strain evidence="2 3">DSM 27648</strain>
    </source>
</reference>
<keyword evidence="3" id="KW-1185">Reference proteome</keyword>
<evidence type="ECO:0000256" key="1">
    <source>
        <dbReference type="SAM" id="MobiDB-lite"/>
    </source>
</evidence>
<name>A0A0K1PWS6_9BACT</name>
<gene>
    <name evidence="2" type="ORF">AKJ09_04649</name>
</gene>
<protein>
    <submittedName>
        <fullName evidence="2">Uncharacterized protein</fullName>
    </submittedName>
</protein>
<accession>A0A0K1PWS6</accession>
<sequence>MHDVDASTHARRASQLFVRVPPPGRAPHCIVRVFLHDERSDRQVLEGQRARPASFRRDVSEPNRCAELELELLVRVRVTDEVVRFGFAPTFSSLRVGFLRARTPRRDEPRPATERPRKHLVATL</sequence>
<organism evidence="2 3">
    <name type="scientific">Labilithrix luteola</name>
    <dbReference type="NCBI Taxonomy" id="1391654"/>
    <lineage>
        <taxon>Bacteria</taxon>
        <taxon>Pseudomonadati</taxon>
        <taxon>Myxococcota</taxon>
        <taxon>Polyangia</taxon>
        <taxon>Polyangiales</taxon>
        <taxon>Labilitrichaceae</taxon>
        <taxon>Labilithrix</taxon>
    </lineage>
</organism>
<evidence type="ECO:0000313" key="3">
    <source>
        <dbReference type="Proteomes" id="UP000064967"/>
    </source>
</evidence>
<feature type="compositionally biased region" description="Basic and acidic residues" evidence="1">
    <location>
        <begin position="104"/>
        <end position="115"/>
    </location>
</feature>
<feature type="region of interest" description="Disordered" evidence="1">
    <location>
        <begin position="103"/>
        <end position="124"/>
    </location>
</feature>